<reference evidence="1 2" key="1">
    <citation type="submission" date="2022-10" db="EMBL/GenBank/DDBJ databases">
        <title>The complete genomes of actinobacterial strains from the NBC collection.</title>
        <authorList>
            <person name="Joergensen T.S."/>
            <person name="Alvarez Arevalo M."/>
            <person name="Sterndorff E.B."/>
            <person name="Faurdal D."/>
            <person name="Vuksanovic O."/>
            <person name="Mourched A.-S."/>
            <person name="Charusanti P."/>
            <person name="Shaw S."/>
            <person name="Blin K."/>
            <person name="Weber T."/>
        </authorList>
    </citation>
    <scope>NUCLEOTIDE SEQUENCE [LARGE SCALE GENOMIC DNA]</scope>
    <source>
        <strain evidence="1 2">NBC_00396</strain>
    </source>
</reference>
<dbReference type="Proteomes" id="UP001346877">
    <property type="component" value="Chromosome"/>
</dbReference>
<gene>
    <name evidence="1" type="ORF">OG375_13945</name>
</gene>
<dbReference type="EMBL" id="CP107941">
    <property type="protein sequence ID" value="WUI85367.1"/>
    <property type="molecule type" value="Genomic_DNA"/>
</dbReference>
<evidence type="ECO:0000313" key="2">
    <source>
        <dbReference type="Proteomes" id="UP001346877"/>
    </source>
</evidence>
<sequence length="118" mass="13055">MKREDLIALLAEDSAVNKKCRKAVGLGASFDIWDGLVPASRLARIYRVREVLIRKRGTPTLGFAAAVKALHALDEQPLRLGQVSQFDPPYHFQLFLAADATSVVACIGVDLRNVQRRI</sequence>
<accession>A0ABZ1PN06</accession>
<dbReference type="RefSeq" id="WP_328375582.1">
    <property type="nucleotide sequence ID" value="NZ_CP107941.1"/>
</dbReference>
<evidence type="ECO:0000313" key="1">
    <source>
        <dbReference type="EMBL" id="WUI85367.1"/>
    </source>
</evidence>
<organism evidence="1 2">
    <name type="scientific">Micromonospora zamorensis</name>
    <dbReference type="NCBI Taxonomy" id="709883"/>
    <lineage>
        <taxon>Bacteria</taxon>
        <taxon>Bacillati</taxon>
        <taxon>Actinomycetota</taxon>
        <taxon>Actinomycetes</taxon>
        <taxon>Micromonosporales</taxon>
        <taxon>Micromonosporaceae</taxon>
        <taxon>Micromonospora</taxon>
    </lineage>
</organism>
<protein>
    <submittedName>
        <fullName evidence="1">Uncharacterized protein</fullName>
    </submittedName>
</protein>
<name>A0ABZ1PN06_9ACTN</name>
<keyword evidence="2" id="KW-1185">Reference proteome</keyword>
<proteinExistence type="predicted"/>